<dbReference type="PROSITE" id="PS51354">
    <property type="entry name" value="GLUTAREDOXIN_2"/>
    <property type="match status" value="1"/>
</dbReference>
<evidence type="ECO:0000313" key="2">
    <source>
        <dbReference type="Proteomes" id="UP000822476"/>
    </source>
</evidence>
<evidence type="ECO:0000313" key="1">
    <source>
        <dbReference type="EMBL" id="KAF7257829.1"/>
    </source>
</evidence>
<dbReference type="Proteomes" id="UP000822476">
    <property type="component" value="Unassembled WGS sequence"/>
</dbReference>
<dbReference type="EMBL" id="JTDE01002126">
    <property type="protein sequence ID" value="KAF7257829.1"/>
    <property type="molecule type" value="Genomic_DNA"/>
</dbReference>
<keyword evidence="2" id="KW-1185">Reference proteome</keyword>
<dbReference type="GO" id="GO:0034599">
    <property type="term" value="P:cellular response to oxidative stress"/>
    <property type="evidence" value="ECO:0007669"/>
    <property type="project" value="TreeGrafter"/>
</dbReference>
<comment type="caution">
    <text evidence="1">The sequence shown here is derived from an EMBL/GenBank/DDBJ whole genome shotgun (WGS) entry which is preliminary data.</text>
</comment>
<organism evidence="1 2">
    <name type="scientific">Paragonimus skrjabini miyazakii</name>
    <dbReference type="NCBI Taxonomy" id="59628"/>
    <lineage>
        <taxon>Eukaryota</taxon>
        <taxon>Metazoa</taxon>
        <taxon>Spiralia</taxon>
        <taxon>Lophotrochozoa</taxon>
        <taxon>Platyhelminthes</taxon>
        <taxon>Trematoda</taxon>
        <taxon>Digenea</taxon>
        <taxon>Plagiorchiida</taxon>
        <taxon>Troglotremata</taxon>
        <taxon>Troglotrematidae</taxon>
        <taxon>Paragonimus</taxon>
    </lineage>
</organism>
<dbReference type="Gene3D" id="3.40.30.10">
    <property type="entry name" value="Glutaredoxin"/>
    <property type="match status" value="1"/>
</dbReference>
<reference evidence="1" key="1">
    <citation type="submission" date="2019-07" db="EMBL/GenBank/DDBJ databases">
        <title>Annotation for the trematode Paragonimus miyazaki's.</title>
        <authorList>
            <person name="Choi Y.-J."/>
        </authorList>
    </citation>
    <scope>NUCLEOTIDE SEQUENCE</scope>
    <source>
        <strain evidence="1">Japan</strain>
    </source>
</reference>
<proteinExistence type="predicted"/>
<accession>A0A8S9YS73</accession>
<protein>
    <recommendedName>
        <fullName evidence="3">Glutaredoxin</fullName>
    </recommendedName>
</protein>
<dbReference type="GO" id="GO:0015038">
    <property type="term" value="F:glutathione disulfide oxidoreductase activity"/>
    <property type="evidence" value="ECO:0007669"/>
    <property type="project" value="TreeGrafter"/>
</dbReference>
<dbReference type="OrthoDB" id="418495at2759"/>
<dbReference type="SUPFAM" id="SSF52833">
    <property type="entry name" value="Thioredoxin-like"/>
    <property type="match status" value="1"/>
</dbReference>
<dbReference type="InterPro" id="IPR036249">
    <property type="entry name" value="Thioredoxin-like_sf"/>
</dbReference>
<sequence length="126" mass="14569">MRGIDFIEFKIYQRPILLIAKEGCSNCKAIEGILSGYHLNNKRQDNYEVLYIESRKDCGVIETYLWHKIIYRNRQVPHLFVDGSHIGGTKEILLLHESGKLENILRNAGRKYVPLFQPSLMKGSCC</sequence>
<name>A0A8S9YS73_9TREM</name>
<dbReference type="PANTHER" id="PTHR45694">
    <property type="entry name" value="GLUTAREDOXIN 2"/>
    <property type="match status" value="1"/>
</dbReference>
<evidence type="ECO:0008006" key="3">
    <source>
        <dbReference type="Google" id="ProtNLM"/>
    </source>
</evidence>
<dbReference type="GO" id="GO:0005737">
    <property type="term" value="C:cytoplasm"/>
    <property type="evidence" value="ECO:0007669"/>
    <property type="project" value="TreeGrafter"/>
</dbReference>
<dbReference type="PANTHER" id="PTHR45694:SF18">
    <property type="entry name" value="GLUTAREDOXIN-1-RELATED"/>
    <property type="match status" value="1"/>
</dbReference>
<gene>
    <name evidence="1" type="ORF">EG68_04691</name>
</gene>
<dbReference type="AlphaFoldDB" id="A0A8S9YS73"/>